<keyword evidence="2" id="KW-1185">Reference proteome</keyword>
<dbReference type="InterPro" id="IPR021109">
    <property type="entry name" value="Peptidase_aspartic_dom_sf"/>
</dbReference>
<dbReference type="Pfam" id="PF13650">
    <property type="entry name" value="Asp_protease_2"/>
    <property type="match status" value="2"/>
</dbReference>
<name>A0ABS2EU39_9BACE</name>
<dbReference type="SUPFAM" id="SSF50630">
    <property type="entry name" value="Acid proteases"/>
    <property type="match status" value="2"/>
</dbReference>
<evidence type="ECO:0000313" key="1">
    <source>
        <dbReference type="EMBL" id="MBM6758034.1"/>
    </source>
</evidence>
<dbReference type="EMBL" id="JACJJW010000009">
    <property type="protein sequence ID" value="MBM6758034.1"/>
    <property type="molecule type" value="Genomic_DNA"/>
</dbReference>
<dbReference type="Proteomes" id="UP000703295">
    <property type="component" value="Unassembled WGS sequence"/>
</dbReference>
<dbReference type="RefSeq" id="WP_204475201.1">
    <property type="nucleotide sequence ID" value="NZ_JACJJW010000009.1"/>
</dbReference>
<sequence>MEIVNIAVDAVNNHSVENLHEHLAPDFVCAGKSGPSAIQVLAQIITQIDEHISNINKIDERQADATLTLVYDFNYSKRLGHKEATFIFNSDNQIKQMDLLPVKKVDMKKDFETPSDDVITVPMEISDGLIFVKAELNGIERDFILDSGAPSLYLNSKYFSHSNDTVNSISAQGVSSGISGLDVFRVNTFNFHGIRAENTDFVMSDISHLSKDREIYGLIGYQVLKDYDWLFDYEGKTLTLIKSDKTENYIEEMRYKTYEVPMQMTSEKSHIPFIETKIGDITLMMGIDCGAAANLIDDSMFSKLEKRMSNISTTELKGASKESTTVKKGDIKSLNIGKKRFKHLPTVFSDISHLNAHWTNKIDGLLGYEILSRQKLIMSINNKKLIFIE</sequence>
<dbReference type="Gene3D" id="2.40.70.10">
    <property type="entry name" value="Acid Proteases"/>
    <property type="match status" value="2"/>
</dbReference>
<reference evidence="1 2" key="1">
    <citation type="journal article" date="2021" name="Sci. Rep.">
        <title>The distribution of antibiotic resistance genes in chicken gut microbiota commensals.</title>
        <authorList>
            <person name="Juricova H."/>
            <person name="Matiasovicova J."/>
            <person name="Kubasova T."/>
            <person name="Cejkova D."/>
            <person name="Rychlik I."/>
        </authorList>
    </citation>
    <scope>NUCLEOTIDE SEQUENCE [LARGE SCALE GENOMIC DNA]</scope>
    <source>
        <strain evidence="1 2">An801</strain>
    </source>
</reference>
<comment type="caution">
    <text evidence="1">The sequence shown here is derived from an EMBL/GenBank/DDBJ whole genome shotgun (WGS) entry which is preliminary data.</text>
</comment>
<organism evidence="1 2">
    <name type="scientific">Bacteroides mediterraneensis</name>
    <dbReference type="NCBI Taxonomy" id="1841856"/>
    <lineage>
        <taxon>Bacteria</taxon>
        <taxon>Pseudomonadati</taxon>
        <taxon>Bacteroidota</taxon>
        <taxon>Bacteroidia</taxon>
        <taxon>Bacteroidales</taxon>
        <taxon>Bacteroidaceae</taxon>
        <taxon>Bacteroides</taxon>
    </lineage>
</organism>
<accession>A0ABS2EU39</accession>
<proteinExistence type="predicted"/>
<protein>
    <submittedName>
        <fullName evidence="1">Retropepsin-like domain-containing protein</fullName>
    </submittedName>
</protein>
<evidence type="ECO:0000313" key="2">
    <source>
        <dbReference type="Proteomes" id="UP000703295"/>
    </source>
</evidence>
<gene>
    <name evidence="1" type="ORF">H6A31_04915</name>
</gene>